<evidence type="ECO:0000256" key="8">
    <source>
        <dbReference type="SAM" id="SignalP"/>
    </source>
</evidence>
<sequence>MRYTYTYRAILLLLLSGLFACCIAEDLSTCPPETEGVRLRFRLTPSDKNDIEPDAISSLEIFVFDDSGIYRGKYRDDSPCVQDDSYCMDLPLAAGNYHFVAWGNTPGSDYTHNPSSLVEDVHQLTDVQLSFLRQSTDTVDYMPGHLFHGSHLQTQLTRGTTQEVVIPITQNTYTIHIEIAGLETPADLCRAVISDEHDAYSFLNEPIPSAALHYSIPCTLTGAEQHTTLRMLQLRDNSPARLKVYDKLQTQLYDASLIELIRQAGINSGTAMDLSRIHEYTVRLTFDYTLGEFTVTINGWNAQEEDHNIHPQSRMR</sequence>
<keyword evidence="4" id="KW-0472">Membrane</keyword>
<organism evidence="9 10">
    <name type="scientific">Bacteroides reticulotermitis</name>
    <dbReference type="NCBI Taxonomy" id="1133319"/>
    <lineage>
        <taxon>Bacteria</taxon>
        <taxon>Pseudomonadati</taxon>
        <taxon>Bacteroidota</taxon>
        <taxon>Bacteroidia</taxon>
        <taxon>Bacteroidales</taxon>
        <taxon>Bacteroidaceae</taxon>
        <taxon>Bacteroides</taxon>
    </lineage>
</organism>
<accession>A0A840CYM9</accession>
<dbReference type="InterPro" id="IPR014941">
    <property type="entry name" value="FimB/Mfa2/Mfa3"/>
</dbReference>
<evidence type="ECO:0000256" key="7">
    <source>
        <dbReference type="ARBA" id="ARBA00023288"/>
    </source>
</evidence>
<name>A0A840CYM9_9BACE</name>
<evidence type="ECO:0000313" key="10">
    <source>
        <dbReference type="Proteomes" id="UP000560658"/>
    </source>
</evidence>
<reference evidence="9" key="1">
    <citation type="submission" date="2020-08" db="EMBL/GenBank/DDBJ databases">
        <title>Genomic Encyclopedia of Type Strains, Phase IV (KMG-IV): sequencing the most valuable type-strain genomes for metagenomic binning, comparative biology and taxonomic classification.</title>
        <authorList>
            <person name="Goeker M."/>
        </authorList>
    </citation>
    <scope>NUCLEOTIDE SEQUENCE [LARGE SCALE GENOMIC DNA]</scope>
    <source>
        <strain evidence="9">DSM 105720</strain>
    </source>
</reference>
<evidence type="ECO:0008006" key="11">
    <source>
        <dbReference type="Google" id="ProtNLM"/>
    </source>
</evidence>
<dbReference type="PROSITE" id="PS51257">
    <property type="entry name" value="PROKAR_LIPOPROTEIN"/>
    <property type="match status" value="1"/>
</dbReference>
<keyword evidence="3 8" id="KW-0732">Signal</keyword>
<comment type="subcellular location">
    <subcellularLocation>
        <location evidence="1">Cell outer membrane</location>
    </subcellularLocation>
</comment>
<comment type="similarity">
    <text evidence="2">Belongs to the bacteroidetes fimbrillin superfamily. FimB/Mfa2 family.</text>
</comment>
<evidence type="ECO:0000256" key="6">
    <source>
        <dbReference type="ARBA" id="ARBA00023237"/>
    </source>
</evidence>
<protein>
    <recommendedName>
        <fullName evidence="11">FimB/Mfa2 family fimbrial subunit</fullName>
    </recommendedName>
</protein>
<proteinExistence type="inferred from homology"/>
<feature type="signal peptide" evidence="8">
    <location>
        <begin position="1"/>
        <end position="24"/>
    </location>
</feature>
<evidence type="ECO:0000313" key="9">
    <source>
        <dbReference type="EMBL" id="MBB4043208.1"/>
    </source>
</evidence>
<gene>
    <name evidence="9" type="ORF">GGR06_000975</name>
</gene>
<feature type="chain" id="PRO_5032798338" description="FimB/Mfa2 family fimbrial subunit" evidence="8">
    <location>
        <begin position="25"/>
        <end position="316"/>
    </location>
</feature>
<comment type="caution">
    <text evidence="9">The sequence shown here is derived from an EMBL/GenBank/DDBJ whole genome shotgun (WGS) entry which is preliminary data.</text>
</comment>
<dbReference type="Pfam" id="PF08842">
    <property type="entry name" value="Mfa2"/>
    <property type="match status" value="1"/>
</dbReference>
<dbReference type="Proteomes" id="UP000560658">
    <property type="component" value="Unassembled WGS sequence"/>
</dbReference>
<evidence type="ECO:0000256" key="5">
    <source>
        <dbReference type="ARBA" id="ARBA00023139"/>
    </source>
</evidence>
<dbReference type="Gene3D" id="2.60.40.2100">
    <property type="match status" value="1"/>
</dbReference>
<evidence type="ECO:0000256" key="3">
    <source>
        <dbReference type="ARBA" id="ARBA00022729"/>
    </source>
</evidence>
<evidence type="ECO:0000256" key="4">
    <source>
        <dbReference type="ARBA" id="ARBA00023136"/>
    </source>
</evidence>
<keyword evidence="7" id="KW-0449">Lipoprotein</keyword>
<evidence type="ECO:0000256" key="1">
    <source>
        <dbReference type="ARBA" id="ARBA00004442"/>
    </source>
</evidence>
<keyword evidence="6" id="KW-0998">Cell outer membrane</keyword>
<evidence type="ECO:0000256" key="2">
    <source>
        <dbReference type="ARBA" id="ARBA00007248"/>
    </source>
</evidence>
<dbReference type="GO" id="GO:0009279">
    <property type="term" value="C:cell outer membrane"/>
    <property type="evidence" value="ECO:0007669"/>
    <property type="project" value="UniProtKB-SubCell"/>
</dbReference>
<keyword evidence="5" id="KW-0564">Palmitate</keyword>
<dbReference type="AlphaFoldDB" id="A0A840CYM9"/>
<dbReference type="Gene3D" id="2.60.40.2090">
    <property type="match status" value="1"/>
</dbReference>
<dbReference type="EMBL" id="JACIER010000003">
    <property type="protein sequence ID" value="MBB4043208.1"/>
    <property type="molecule type" value="Genomic_DNA"/>
</dbReference>
<dbReference type="RefSeq" id="WP_183207930.1">
    <property type="nucleotide sequence ID" value="NZ_JACIER010000003.1"/>
</dbReference>
<keyword evidence="10" id="KW-1185">Reference proteome</keyword>